<evidence type="ECO:0000313" key="2">
    <source>
        <dbReference type="EMBL" id="KAB2587059.1"/>
    </source>
</evidence>
<feature type="transmembrane region" description="Helical" evidence="1">
    <location>
        <begin position="6"/>
        <end position="24"/>
    </location>
</feature>
<keyword evidence="1" id="KW-1133">Transmembrane helix</keyword>
<dbReference type="RefSeq" id="WP_007729726.1">
    <property type="nucleotide sequence ID" value="NZ_AP018733.1"/>
</dbReference>
<dbReference type="OMA" id="RGKWDRR"/>
<keyword evidence="1" id="KW-0812">Transmembrane</keyword>
<gene>
    <name evidence="2" type="ORF">BS297_02070</name>
    <name evidence="3" type="ORF">I3517_08390</name>
</gene>
<evidence type="ECO:0000256" key="1">
    <source>
        <dbReference type="SAM" id="Phobius"/>
    </source>
</evidence>
<sequence>MVGTPVIVTIVSVCVGFVIFMLAASGARGKWDRRLVIALFVGAVVCLTVVPVSVALSAGV</sequence>
<keyword evidence="1" id="KW-0472">Membrane</keyword>
<keyword evidence="5" id="KW-1185">Reference proteome</keyword>
<protein>
    <submittedName>
        <fullName evidence="3">Uncharacterized protein</fullName>
    </submittedName>
</protein>
<feature type="transmembrane region" description="Helical" evidence="1">
    <location>
        <begin position="36"/>
        <end position="58"/>
    </location>
</feature>
<dbReference type="Proteomes" id="UP000627573">
    <property type="component" value="Unassembled WGS sequence"/>
</dbReference>
<dbReference type="AlphaFoldDB" id="A0A0C3A5W9"/>
<name>A0A0C3A5W9_RHOER</name>
<accession>A0A0C3A5W9</accession>
<evidence type="ECO:0000313" key="5">
    <source>
        <dbReference type="Proteomes" id="UP000627573"/>
    </source>
</evidence>
<comment type="caution">
    <text evidence="3">The sequence shown here is derived from an EMBL/GenBank/DDBJ whole genome shotgun (WGS) entry which is preliminary data.</text>
</comment>
<dbReference type="EMBL" id="JAECSB010000029">
    <property type="protein sequence ID" value="MBH5142634.1"/>
    <property type="molecule type" value="Genomic_DNA"/>
</dbReference>
<dbReference type="Proteomes" id="UP000325576">
    <property type="component" value="Unassembled WGS sequence"/>
</dbReference>
<dbReference type="KEGG" id="reb:XU06_25925"/>
<reference evidence="2 4" key="1">
    <citation type="journal article" date="2017" name="Poromechanics V (2013)">
        <title>Genomic Characterization of the Arsenic-Tolerant Actinobacterium, &lt;i&gt;Rhodococcus erythropolis&lt;/i&gt; S43.</title>
        <authorList>
            <person name="Retamal-Morales G."/>
            <person name="Mehnert M."/>
            <person name="Schwabe R."/>
            <person name="Tischler D."/>
            <person name="Schloemann M."/>
            <person name="Levican G.J."/>
        </authorList>
    </citation>
    <scope>NUCLEOTIDE SEQUENCE [LARGE SCALE GENOMIC DNA]</scope>
    <source>
        <strain evidence="2 4">S43</strain>
    </source>
</reference>
<proteinExistence type="predicted"/>
<dbReference type="EMBL" id="MRBO01000074">
    <property type="protein sequence ID" value="KAB2587059.1"/>
    <property type="molecule type" value="Genomic_DNA"/>
</dbReference>
<dbReference type="GeneID" id="57484772"/>
<evidence type="ECO:0000313" key="4">
    <source>
        <dbReference type="Proteomes" id="UP000325576"/>
    </source>
</evidence>
<evidence type="ECO:0000313" key="3">
    <source>
        <dbReference type="EMBL" id="MBH5142634.1"/>
    </source>
</evidence>
<organism evidence="3 5">
    <name type="scientific">Rhodococcus erythropolis</name>
    <name type="common">Arthrobacter picolinophilus</name>
    <dbReference type="NCBI Taxonomy" id="1833"/>
    <lineage>
        <taxon>Bacteria</taxon>
        <taxon>Bacillati</taxon>
        <taxon>Actinomycetota</taxon>
        <taxon>Actinomycetes</taxon>
        <taxon>Mycobacteriales</taxon>
        <taxon>Nocardiaceae</taxon>
        <taxon>Rhodococcus</taxon>
        <taxon>Rhodococcus erythropolis group</taxon>
    </lineage>
</organism>
<reference evidence="3 5" key="2">
    <citation type="submission" date="2020-12" db="EMBL/GenBank/DDBJ databases">
        <title>Draft genome sequence of furan degrading bacterial strain FUR100.</title>
        <authorList>
            <person name="Woiski C."/>
        </authorList>
    </citation>
    <scope>NUCLEOTIDE SEQUENCE [LARGE SCALE GENOMIC DNA]</scope>
    <source>
        <strain evidence="3 5">FUR100</strain>
    </source>
</reference>